<keyword evidence="4" id="KW-1185">Reference proteome</keyword>
<organism evidence="3 4">
    <name type="scientific">Caldovatus sediminis</name>
    <dbReference type="NCBI Taxonomy" id="2041189"/>
    <lineage>
        <taxon>Bacteria</taxon>
        <taxon>Pseudomonadati</taxon>
        <taxon>Pseudomonadota</taxon>
        <taxon>Alphaproteobacteria</taxon>
        <taxon>Acetobacterales</taxon>
        <taxon>Roseomonadaceae</taxon>
        <taxon>Caldovatus</taxon>
    </lineage>
</organism>
<protein>
    <submittedName>
        <fullName evidence="3">Alpha/beta hydrolase</fullName>
    </submittedName>
</protein>
<reference evidence="3 4" key="1">
    <citation type="journal article" date="2014" name="Int. J. Syst. Evol. Microbiol.">
        <title>Complete genome sequence of Corynebacterium casei LMG S-19264T (=DSM 44701T), isolated from a smear-ripened cheese.</title>
        <authorList>
            <consortium name="US DOE Joint Genome Institute (JGI-PGF)"/>
            <person name="Walter F."/>
            <person name="Albersmeier A."/>
            <person name="Kalinowski J."/>
            <person name="Ruckert C."/>
        </authorList>
    </citation>
    <scope>NUCLEOTIDE SEQUENCE [LARGE SCALE GENOMIC DNA]</scope>
    <source>
        <strain evidence="3 4">CGMCC 1.16330</strain>
    </source>
</reference>
<dbReference type="InterPro" id="IPR052382">
    <property type="entry name" value="ABHD10_acyl-thioesterase"/>
</dbReference>
<dbReference type="InterPro" id="IPR029058">
    <property type="entry name" value="AB_hydrolase_fold"/>
</dbReference>
<accession>A0A8J2Z7S2</accession>
<sequence length="253" mass="27031">MTHEESGTLARPDGVPLAWRRLRGRGPGVVFLGGFRSDMTGQKAEALAAFCAARGQAFLRLDYSGHGASGGRFEDGTIGIWTDDAALLIERLTEGPQVLVGSSMGGWIALLLAKRWPGRVAGLIGIAAAPDFTAELPERRMTPEQRAALARDGIVRLPSAYGDPTPVTRALIEDGNRHLVLHAPIPLAGPARLLHGQQDPDVDWRLSLRTAEALASPDVHVILVKDGDHRLSRPQDLALLTRTLDALLSAAAC</sequence>
<dbReference type="SUPFAM" id="SSF53474">
    <property type="entry name" value="alpha/beta-Hydrolases"/>
    <property type="match status" value="1"/>
</dbReference>
<dbReference type="InterPro" id="IPR022742">
    <property type="entry name" value="Hydrolase_4"/>
</dbReference>
<dbReference type="Gene3D" id="3.40.50.1820">
    <property type="entry name" value="alpha/beta hydrolase"/>
    <property type="match status" value="1"/>
</dbReference>
<evidence type="ECO:0000313" key="4">
    <source>
        <dbReference type="Proteomes" id="UP000597507"/>
    </source>
</evidence>
<dbReference type="AlphaFoldDB" id="A0A8J2Z7S2"/>
<dbReference type="PANTHER" id="PTHR16138:SF7">
    <property type="entry name" value="PALMITOYL-PROTEIN THIOESTERASE ABHD10, MITOCHONDRIAL"/>
    <property type="match status" value="1"/>
</dbReference>
<name>A0A8J2Z7S2_9PROT</name>
<dbReference type="EMBL" id="BMKS01000001">
    <property type="protein sequence ID" value="GGG19308.1"/>
    <property type="molecule type" value="Genomic_DNA"/>
</dbReference>
<dbReference type="RefSeq" id="WP_188897972.1">
    <property type="nucleotide sequence ID" value="NZ_BMKS01000001.1"/>
</dbReference>
<evidence type="ECO:0000259" key="2">
    <source>
        <dbReference type="Pfam" id="PF12146"/>
    </source>
</evidence>
<dbReference type="PANTHER" id="PTHR16138">
    <property type="entry name" value="MYCOPHENOLIC ACID ACYL-GLUCURONIDE ESTERASE, MITOCHONDRIAL"/>
    <property type="match status" value="1"/>
</dbReference>
<dbReference type="GO" id="GO:0016787">
    <property type="term" value="F:hydrolase activity"/>
    <property type="evidence" value="ECO:0007669"/>
    <property type="project" value="UniProtKB-KW"/>
</dbReference>
<feature type="domain" description="Serine aminopeptidase S33" evidence="2">
    <location>
        <begin position="42"/>
        <end position="136"/>
    </location>
</feature>
<keyword evidence="1 3" id="KW-0378">Hydrolase</keyword>
<evidence type="ECO:0000313" key="3">
    <source>
        <dbReference type="EMBL" id="GGG19308.1"/>
    </source>
</evidence>
<dbReference type="Pfam" id="PF12146">
    <property type="entry name" value="Hydrolase_4"/>
    <property type="match status" value="1"/>
</dbReference>
<gene>
    <name evidence="3" type="ORF">GCM10010964_04460</name>
</gene>
<proteinExistence type="predicted"/>
<dbReference type="Proteomes" id="UP000597507">
    <property type="component" value="Unassembled WGS sequence"/>
</dbReference>
<evidence type="ECO:0000256" key="1">
    <source>
        <dbReference type="ARBA" id="ARBA00022801"/>
    </source>
</evidence>
<comment type="caution">
    <text evidence="3">The sequence shown here is derived from an EMBL/GenBank/DDBJ whole genome shotgun (WGS) entry which is preliminary data.</text>
</comment>